<keyword evidence="3" id="KW-1185">Reference proteome</keyword>
<gene>
    <name evidence="2" type="ORF">Mag101_05205</name>
</gene>
<reference evidence="2" key="1">
    <citation type="submission" date="2017-02" db="EMBL/GenBank/DDBJ databases">
        <title>Genome of Microbulbifer agarilyticus GP101.</title>
        <authorList>
            <person name="Jung J."/>
            <person name="Bae S.S."/>
            <person name="Baek K."/>
        </authorList>
    </citation>
    <scope>NUCLEOTIDE SEQUENCE [LARGE SCALE GENOMIC DNA]</scope>
    <source>
        <strain evidence="2">GP101</strain>
    </source>
</reference>
<keyword evidence="2" id="KW-0378">Hydrolase</keyword>
<dbReference type="KEGG" id="maga:Mag101_05205"/>
<protein>
    <submittedName>
        <fullName evidence="2">2-pyrone-4,6-dicarboxylate hydrolase</fullName>
    </submittedName>
</protein>
<dbReference type="InterPro" id="IPR006680">
    <property type="entry name" value="Amidohydro-rel"/>
</dbReference>
<sequence>MLHHSVNVFDSHFHIIPEGYPLHSNAGFVPDYFSVKDYLRVMKPYALKGGVVVSGSFQRQDQGYLLDSLARLGEGYFGVTQLLSSVRDEEILALSASRVRGVRFNLKRGGSETVDNLRYFASRIYDLAKWHIEIYAGPRDISSLYDTLLQLPAVAIDHLGLDKASLPFMIKLAERGVKIKATGFGRLGFDPRLVIAPIYAANPSSLMFGSDLPGTRAPRPFCENDIALICDALGEAAAGQVLYENAHKFYDRS</sequence>
<dbReference type="GO" id="GO:0016787">
    <property type="term" value="F:hydrolase activity"/>
    <property type="evidence" value="ECO:0007669"/>
    <property type="project" value="UniProtKB-KW"/>
</dbReference>
<dbReference type="SUPFAM" id="SSF51556">
    <property type="entry name" value="Metallo-dependent hydrolases"/>
    <property type="match status" value="1"/>
</dbReference>
<accession>A0A1Q2M371</accession>
<dbReference type="InterPro" id="IPR032466">
    <property type="entry name" value="Metal_Hydrolase"/>
</dbReference>
<evidence type="ECO:0000259" key="1">
    <source>
        <dbReference type="Pfam" id="PF04909"/>
    </source>
</evidence>
<dbReference type="STRING" id="260552.Mag101_05205"/>
<evidence type="ECO:0000313" key="3">
    <source>
        <dbReference type="Proteomes" id="UP000188219"/>
    </source>
</evidence>
<name>A0A1Q2M371_9GAMM</name>
<dbReference type="InterPro" id="IPR052358">
    <property type="entry name" value="Aro_Compnd_Degr_Hydrolases"/>
</dbReference>
<dbReference type="AlphaFoldDB" id="A0A1Q2M371"/>
<dbReference type="Pfam" id="PF04909">
    <property type="entry name" value="Amidohydro_2"/>
    <property type="match status" value="1"/>
</dbReference>
<dbReference type="EMBL" id="CP019650">
    <property type="protein sequence ID" value="AQQ67106.1"/>
    <property type="molecule type" value="Genomic_DNA"/>
</dbReference>
<dbReference type="PANTHER" id="PTHR35563">
    <property type="entry name" value="BARREL METAL-DEPENDENT HYDROLASE, PUTATIVE (AFU_ORTHOLOGUE AFUA_1G16240)-RELATED"/>
    <property type="match status" value="1"/>
</dbReference>
<dbReference type="Gene3D" id="3.20.20.140">
    <property type="entry name" value="Metal-dependent hydrolases"/>
    <property type="match status" value="1"/>
</dbReference>
<dbReference type="OrthoDB" id="9787654at2"/>
<evidence type="ECO:0000313" key="2">
    <source>
        <dbReference type="EMBL" id="AQQ67106.1"/>
    </source>
</evidence>
<dbReference type="Proteomes" id="UP000188219">
    <property type="component" value="Chromosome"/>
</dbReference>
<dbReference type="PANTHER" id="PTHR35563:SF2">
    <property type="entry name" value="BARREL METAL-DEPENDENT HYDROLASE, PUTATIVE (AFU_ORTHOLOGUE AFUA_1G16240)-RELATED"/>
    <property type="match status" value="1"/>
</dbReference>
<feature type="domain" description="Amidohydrolase-related" evidence="1">
    <location>
        <begin position="10"/>
        <end position="251"/>
    </location>
</feature>
<organism evidence="2 3">
    <name type="scientific">Microbulbifer agarilyticus</name>
    <dbReference type="NCBI Taxonomy" id="260552"/>
    <lineage>
        <taxon>Bacteria</taxon>
        <taxon>Pseudomonadati</taxon>
        <taxon>Pseudomonadota</taxon>
        <taxon>Gammaproteobacteria</taxon>
        <taxon>Cellvibrionales</taxon>
        <taxon>Microbulbiferaceae</taxon>
        <taxon>Microbulbifer</taxon>
    </lineage>
</organism>
<proteinExistence type="predicted"/>